<keyword evidence="4" id="KW-1185">Reference proteome</keyword>
<dbReference type="SMART" id="SM00320">
    <property type="entry name" value="WD40"/>
    <property type="match status" value="5"/>
</dbReference>
<dbReference type="Gene3D" id="2.130.10.10">
    <property type="entry name" value="YVTN repeat-like/Quinoprotein amine dehydrogenase"/>
    <property type="match status" value="1"/>
</dbReference>
<dbReference type="EMBL" id="LN871598">
    <property type="protein sequence ID" value="SJK86390.1"/>
    <property type="molecule type" value="Genomic_DNA"/>
</dbReference>
<dbReference type="RefSeq" id="XP_012648972.2">
    <property type="nucleotide sequence ID" value="XM_012793518.2"/>
</dbReference>
<dbReference type="Pfam" id="PF00400">
    <property type="entry name" value="WD40"/>
    <property type="match status" value="3"/>
</dbReference>
<dbReference type="OrthoDB" id="10262475at2759"/>
<gene>
    <name evidence="3" type="ORF">BMR1_03g01810</name>
</gene>
<evidence type="ECO:0000313" key="4">
    <source>
        <dbReference type="Proteomes" id="UP000002899"/>
    </source>
</evidence>
<organism evidence="3 4">
    <name type="scientific">Babesia microti (strain RI)</name>
    <dbReference type="NCBI Taxonomy" id="1133968"/>
    <lineage>
        <taxon>Eukaryota</taxon>
        <taxon>Sar</taxon>
        <taxon>Alveolata</taxon>
        <taxon>Apicomplexa</taxon>
        <taxon>Aconoidasida</taxon>
        <taxon>Piroplasmida</taxon>
        <taxon>Babesiidae</taxon>
        <taxon>Babesia</taxon>
    </lineage>
</organism>
<evidence type="ECO:0000256" key="1">
    <source>
        <dbReference type="ARBA" id="ARBA00022574"/>
    </source>
</evidence>
<name>A0A1R4ABN5_BABMR</name>
<proteinExistence type="predicted"/>
<evidence type="ECO:0000256" key="2">
    <source>
        <dbReference type="ARBA" id="ARBA00022737"/>
    </source>
</evidence>
<protein>
    <submittedName>
        <fullName evidence="3">Cell cycle arrest protein BUB3</fullName>
    </submittedName>
</protein>
<dbReference type="GeneID" id="24425003"/>
<dbReference type="InterPro" id="IPR015943">
    <property type="entry name" value="WD40/YVTN_repeat-like_dom_sf"/>
</dbReference>
<dbReference type="InterPro" id="IPR036322">
    <property type="entry name" value="WD40_repeat_dom_sf"/>
</dbReference>
<dbReference type="KEGG" id="bmic:BMR1_03g01810"/>
<reference evidence="3 4" key="1">
    <citation type="journal article" date="2012" name="Nucleic Acids Res.">
        <title>Sequencing of the smallest Apicomplexan genome from the human pathogen Babesia microti.</title>
        <authorList>
            <person name="Cornillot E."/>
            <person name="Hadj-Kaddour K."/>
            <person name="Dassouli A."/>
            <person name="Noel B."/>
            <person name="Ranwez V."/>
            <person name="Vacherie B."/>
            <person name="Augagneur Y."/>
            <person name="Bres V."/>
            <person name="Duclos A."/>
            <person name="Randazzo S."/>
            <person name="Carcy B."/>
            <person name="Debierre-Grockiego F."/>
            <person name="Delbecq S."/>
            <person name="Moubri-Menage K."/>
            <person name="Shams-Eldin H."/>
            <person name="Usmani-Brown S."/>
            <person name="Bringaud F."/>
            <person name="Wincker P."/>
            <person name="Vivares C.P."/>
            <person name="Schwarz R.T."/>
            <person name="Schetters T.P."/>
            <person name="Krause P.J."/>
            <person name="Gorenflot A."/>
            <person name="Berry V."/>
            <person name="Barbe V."/>
            <person name="Ben Mamoun C."/>
        </authorList>
    </citation>
    <scope>NUCLEOTIDE SEQUENCE [LARGE SCALE GENOMIC DNA]</scope>
    <source>
        <strain evidence="3 4">RI</strain>
    </source>
</reference>
<keyword evidence="1" id="KW-0853">WD repeat</keyword>
<evidence type="ECO:0000313" key="3">
    <source>
        <dbReference type="EMBL" id="SJK86390.1"/>
    </source>
</evidence>
<dbReference type="VEuPathDB" id="PiroplasmaDB:BMR1_03g01810"/>
<dbReference type="Proteomes" id="UP000002899">
    <property type="component" value="Chromosome III"/>
</dbReference>
<sequence length="335" mass="37047">MNPWHSPRHITTPGCQGRGASMSTLLAHQGGLVSSLVFSPFQNRNILACTSWDKSVTLYDESNSAVLSHSDSRPILCCDFVEDSSICFAGISKTLSLLDINKNVSSKIGRHDAAIHRVKYHKGTNTVIAIGWDKTIRLYDLRANLLNAVLQANLHGKPCCMDLVKDTLVVADSAKRIYIYDLSAGLNAFETPKMRDNVLKYRYRSLSIFPDLKGFIVSSIEGRVAWELLDDSSDSKGNQYVFKCHRDKDTAEELIYSVDATSFHPNGTFVTGGADGVVCAWDGYTRKRLWKTSPFNAGVTAITYDPKGEKLAIATGNIYNMGQETIKPRVVIKTL</sequence>
<dbReference type="SUPFAM" id="SSF50978">
    <property type="entry name" value="WD40 repeat-like"/>
    <property type="match status" value="1"/>
</dbReference>
<keyword evidence="2" id="KW-0677">Repeat</keyword>
<dbReference type="InterPro" id="IPR001680">
    <property type="entry name" value="WD40_rpt"/>
</dbReference>
<reference evidence="3 4" key="2">
    <citation type="journal article" date="2013" name="PLoS ONE">
        <title>Whole genome mapping and re-organization of the nuclear and mitochondrial genomes of Babesia microti isolates.</title>
        <authorList>
            <person name="Cornillot E."/>
            <person name="Dassouli A."/>
            <person name="Garg A."/>
            <person name="Pachikara N."/>
            <person name="Randazzo S."/>
            <person name="Depoix D."/>
            <person name="Carcy B."/>
            <person name="Delbecq S."/>
            <person name="Frutos R."/>
            <person name="Silva J.C."/>
            <person name="Sutton R."/>
            <person name="Krause P.J."/>
            <person name="Mamoun C.B."/>
        </authorList>
    </citation>
    <scope>NUCLEOTIDE SEQUENCE [LARGE SCALE GENOMIC DNA]</scope>
    <source>
        <strain evidence="3 4">RI</strain>
    </source>
</reference>
<dbReference type="PANTHER" id="PTHR10971">
    <property type="entry name" value="MRNA EXPORT FACTOR AND BUB3"/>
    <property type="match status" value="1"/>
</dbReference>
<accession>A0A1R4ABN5</accession>
<reference evidence="3 4" key="3">
    <citation type="journal article" date="2016" name="Sci. Rep.">
        <title>Genome-wide diversity and gene expression profiling of Babesia microti isolates identify polymorphic genes that mediate host-pathogen interactions.</title>
        <authorList>
            <person name="Silva J.C."/>
            <person name="Cornillot E."/>
            <person name="McCracken C."/>
            <person name="Usmani-Brown S."/>
            <person name="Dwivedi A."/>
            <person name="Ifeonu O.O."/>
            <person name="Crabtree J."/>
            <person name="Gotia H.T."/>
            <person name="Virji A.Z."/>
            <person name="Reynes C."/>
            <person name="Colinge J."/>
            <person name="Kumar V."/>
            <person name="Lawres L."/>
            <person name="Pazzi J.E."/>
            <person name="Pablo J.V."/>
            <person name="Hung C."/>
            <person name="Brancato J."/>
            <person name="Kumari P."/>
            <person name="Orvis J."/>
            <person name="Tretina K."/>
            <person name="Chibucos M."/>
            <person name="Ott S."/>
            <person name="Sadzewicz L."/>
            <person name="Sengamalay N."/>
            <person name="Shetty A.C."/>
            <person name="Su Q."/>
            <person name="Tallon L."/>
            <person name="Fraser C.M."/>
            <person name="Frutos R."/>
            <person name="Molina D.M."/>
            <person name="Krause P.J."/>
            <person name="Ben Mamoun C."/>
        </authorList>
    </citation>
    <scope>NUCLEOTIDE SEQUENCE [LARGE SCALE GENOMIC DNA]</scope>
    <source>
        <strain evidence="3 4">RI</strain>
    </source>
</reference>
<dbReference type="AlphaFoldDB" id="A0A1R4ABN5"/>